<dbReference type="InterPro" id="IPR029063">
    <property type="entry name" value="SAM-dependent_MTases_sf"/>
</dbReference>
<keyword evidence="3" id="KW-0949">S-adenosyl-L-methionine</keyword>
<dbReference type="InterPro" id="IPR016461">
    <property type="entry name" value="COMT-like"/>
</dbReference>
<evidence type="ECO:0000313" key="5">
    <source>
        <dbReference type="EMBL" id="CBX28402.1"/>
    </source>
</evidence>
<dbReference type="AlphaFoldDB" id="E1YCV8"/>
<dbReference type="GO" id="GO:0032259">
    <property type="term" value="P:methylation"/>
    <property type="evidence" value="ECO:0007669"/>
    <property type="project" value="UniProtKB-KW"/>
</dbReference>
<protein>
    <recommendedName>
        <fullName evidence="4">O-methyltransferase C-terminal domain-containing protein</fullName>
    </recommendedName>
</protein>
<keyword evidence="1" id="KW-0489">Methyltransferase</keyword>
<evidence type="ECO:0000256" key="3">
    <source>
        <dbReference type="ARBA" id="ARBA00022691"/>
    </source>
</evidence>
<dbReference type="Gene3D" id="3.40.50.150">
    <property type="entry name" value="Vaccinia Virus protein VP39"/>
    <property type="match status" value="1"/>
</dbReference>
<dbReference type="SUPFAM" id="SSF53335">
    <property type="entry name" value="S-adenosyl-L-methionine-dependent methyltransferases"/>
    <property type="match status" value="1"/>
</dbReference>
<dbReference type="Pfam" id="PF10050">
    <property type="entry name" value="DUF2284"/>
    <property type="match status" value="1"/>
</dbReference>
<organism evidence="5">
    <name type="scientific">uncultured Desulfobacterium sp</name>
    <dbReference type="NCBI Taxonomy" id="201089"/>
    <lineage>
        <taxon>Bacteria</taxon>
        <taxon>Pseudomonadati</taxon>
        <taxon>Thermodesulfobacteriota</taxon>
        <taxon>Desulfobacteria</taxon>
        <taxon>Desulfobacterales</taxon>
        <taxon>Desulfobacteriaceae</taxon>
        <taxon>Desulfobacterium</taxon>
        <taxon>environmental samples</taxon>
    </lineage>
</organism>
<dbReference type="EMBL" id="FR695868">
    <property type="protein sequence ID" value="CBX28402.1"/>
    <property type="molecule type" value="Genomic_DNA"/>
</dbReference>
<evidence type="ECO:0000259" key="4">
    <source>
        <dbReference type="Pfam" id="PF00891"/>
    </source>
</evidence>
<dbReference type="Pfam" id="PF00891">
    <property type="entry name" value="Methyltransf_2"/>
    <property type="match status" value="1"/>
</dbReference>
<dbReference type="PROSITE" id="PS51683">
    <property type="entry name" value="SAM_OMT_II"/>
    <property type="match status" value="1"/>
</dbReference>
<keyword evidence="2" id="KW-0808">Transferase</keyword>
<dbReference type="InterPro" id="IPR001077">
    <property type="entry name" value="COMT_C"/>
</dbReference>
<evidence type="ECO:0000256" key="1">
    <source>
        <dbReference type="ARBA" id="ARBA00022603"/>
    </source>
</evidence>
<sequence>MLFDLPEVIKAAGKLYPGKDSWQYFETMEGDFRLHELDRDKKFGLIVMSNFLHAYGHKEAHEVFQKAASLLEAEGIILIHDYFPDRRGRSPQKGTLYDLNMMLNTYNGTCHESSTIKVWLEEAGFCNVKVIDLGTDTSVILAAQDQFQYNSAIDINEKTNHNEWVYAAFDEGFKNAVILPAVEIATGSWVRQKCRFGCSEYGKKLQCPPYSINYSETEEMLKSYSWCMLVEDMPPGNKFHKKLLNLEKRLFLAGFHKAFSFGAGPCTVCKKCPEDNICRHPDKARPSMEASGIDVYEICKAAGIRLKPVSEKGRYVKYIGLLLLE</sequence>
<dbReference type="InterPro" id="IPR019271">
    <property type="entry name" value="DUF2284_metal-binding"/>
</dbReference>
<feature type="domain" description="O-methyltransferase C-terminal" evidence="4">
    <location>
        <begin position="1"/>
        <end position="125"/>
    </location>
</feature>
<evidence type="ECO:0000256" key="2">
    <source>
        <dbReference type="ARBA" id="ARBA00022679"/>
    </source>
</evidence>
<name>E1YCV8_9BACT</name>
<proteinExistence type="predicted"/>
<gene>
    <name evidence="5" type="ORF">N47_G37260</name>
</gene>
<accession>E1YCV8</accession>
<dbReference type="GO" id="GO:0008171">
    <property type="term" value="F:O-methyltransferase activity"/>
    <property type="evidence" value="ECO:0007669"/>
    <property type="project" value="InterPro"/>
</dbReference>
<reference evidence="5" key="1">
    <citation type="journal article" date="2011" name="Environ. Microbiol.">
        <title>Genomic insights into the metabolic potential of the polycyclic aromatic hydrocarbon degrading sulfate-reducing Deltaproteobacterium N47.</title>
        <authorList>
            <person name="Bergmann F."/>
            <person name="Selesi D."/>
            <person name="Weinmaier T."/>
            <person name="Tischler P."/>
            <person name="Rattei T."/>
            <person name="Meckenstock R.U."/>
        </authorList>
    </citation>
    <scope>NUCLEOTIDE SEQUENCE</scope>
</reference>